<dbReference type="InterPro" id="IPR011047">
    <property type="entry name" value="Quinoprotein_ADH-like_sf"/>
</dbReference>
<accession>A0A7S7NVT4</accession>
<evidence type="ECO:0000313" key="2">
    <source>
        <dbReference type="Proteomes" id="UP000593892"/>
    </source>
</evidence>
<dbReference type="AlphaFoldDB" id="A0A7S7NVT4"/>
<gene>
    <name evidence="1" type="ORF">IRI77_12490</name>
</gene>
<dbReference type="SUPFAM" id="SSF50998">
    <property type="entry name" value="Quinoprotein alcohol dehydrogenase-like"/>
    <property type="match status" value="1"/>
</dbReference>
<proteinExistence type="predicted"/>
<reference evidence="1 2" key="1">
    <citation type="submission" date="2020-10" db="EMBL/GenBank/DDBJ databases">
        <title>Complete genome sequence of Paludibaculum fermentans P105T, a facultatively anaerobic acidobacterium capable of dissimilatory Fe(III) reduction.</title>
        <authorList>
            <person name="Dedysh S.N."/>
            <person name="Beletsky A.V."/>
            <person name="Kulichevskaya I.S."/>
            <person name="Mardanov A.V."/>
            <person name="Ravin N.V."/>
        </authorList>
    </citation>
    <scope>NUCLEOTIDE SEQUENCE [LARGE SCALE GENOMIC DNA]</scope>
    <source>
        <strain evidence="1 2">P105</strain>
    </source>
</reference>
<dbReference type="EMBL" id="CP063849">
    <property type="protein sequence ID" value="QOY90724.1"/>
    <property type="molecule type" value="Genomic_DNA"/>
</dbReference>
<organism evidence="1 2">
    <name type="scientific">Paludibaculum fermentans</name>
    <dbReference type="NCBI Taxonomy" id="1473598"/>
    <lineage>
        <taxon>Bacteria</taxon>
        <taxon>Pseudomonadati</taxon>
        <taxon>Acidobacteriota</taxon>
        <taxon>Terriglobia</taxon>
        <taxon>Bryobacterales</taxon>
        <taxon>Bryobacteraceae</taxon>
        <taxon>Paludibaculum</taxon>
    </lineage>
</organism>
<dbReference type="InterPro" id="IPR046312">
    <property type="entry name" value="DUF6454"/>
</dbReference>
<dbReference type="Proteomes" id="UP000593892">
    <property type="component" value="Chromosome"/>
</dbReference>
<evidence type="ECO:0000313" key="1">
    <source>
        <dbReference type="EMBL" id="QOY90724.1"/>
    </source>
</evidence>
<sequence>MLPLALYALWMAAPPQPISVTPLEGATHHVQGIVVDGTSLWVTSVDRLAKKGYLYEFELATGKRLRWVEVQQGSMFHPGGFDMDEDSLWIPVAEYKKDGHTVIQRRSKATLAVLSSFTVDDHIGCLTLMEGHLAGGNWDARKFYEWTFDGRFVSVRNNPNASHYQEIKYRYGALMASGGVVHWLDPEELEPLRTYTLGKTDRNVPYTNEGMDFRDGKLYLLPEDGPSRLFVFDPEQVYEPAKP</sequence>
<dbReference type="Pfam" id="PF20055">
    <property type="entry name" value="DUF6454"/>
    <property type="match status" value="1"/>
</dbReference>
<protein>
    <submittedName>
        <fullName evidence="1">Uncharacterized protein</fullName>
    </submittedName>
</protein>
<dbReference type="RefSeq" id="WP_194452382.1">
    <property type="nucleotide sequence ID" value="NZ_CP063849.1"/>
</dbReference>
<dbReference type="KEGG" id="pfer:IRI77_12490"/>
<name>A0A7S7NVT4_PALFE</name>
<keyword evidence="2" id="KW-1185">Reference proteome</keyword>